<gene>
    <name evidence="2" type="ORF">OG563_46660</name>
</gene>
<reference evidence="2" key="1">
    <citation type="submission" date="2022-10" db="EMBL/GenBank/DDBJ databases">
        <title>The complete genomes of actinobacterial strains from the NBC collection.</title>
        <authorList>
            <person name="Joergensen T.S."/>
            <person name="Alvarez Arevalo M."/>
            <person name="Sterndorff E.B."/>
            <person name="Faurdal D."/>
            <person name="Vuksanovic O."/>
            <person name="Mourched A.-S."/>
            <person name="Charusanti P."/>
            <person name="Shaw S."/>
            <person name="Blin K."/>
            <person name="Weber T."/>
        </authorList>
    </citation>
    <scope>NUCLEOTIDE SEQUENCE</scope>
    <source>
        <strain evidence="2">NBC_01482</strain>
    </source>
</reference>
<dbReference type="EMBL" id="CP109441">
    <property type="protein sequence ID" value="WUV46444.1"/>
    <property type="molecule type" value="Genomic_DNA"/>
</dbReference>
<feature type="compositionally biased region" description="Polar residues" evidence="1">
    <location>
        <begin position="1"/>
        <end position="15"/>
    </location>
</feature>
<protein>
    <submittedName>
        <fullName evidence="2">Uncharacterized protein</fullName>
    </submittedName>
</protein>
<evidence type="ECO:0000313" key="3">
    <source>
        <dbReference type="Proteomes" id="UP001432062"/>
    </source>
</evidence>
<proteinExistence type="predicted"/>
<name>A0ABZ1YXG6_9NOCA</name>
<dbReference type="Proteomes" id="UP001432062">
    <property type="component" value="Chromosome"/>
</dbReference>
<keyword evidence="3" id="KW-1185">Reference proteome</keyword>
<evidence type="ECO:0000313" key="2">
    <source>
        <dbReference type="EMBL" id="WUV46444.1"/>
    </source>
</evidence>
<sequence>MKTTSAFWGNTSRPASGSERLRLGNGIHNSATDRIRRPRYRCGRPDDAKYLAVQHICYLLSPLLATSRHVDHGLVTGIPNGAPSRNRSLDCHLLRLLPCNGEHLSAMDGGAGGVLAWIDFESANLSTCTPRPRSLHMALSALADRAFSHQNVPNNGKNGRASPQAARWCPLRQCLDLVHHRRQHVLGRDGEHDTTAAASGLRLDVEAEDMNPSLMWVFSSERVIFNRSANRTEICDFRSSASDFVPCTSTTKLSA</sequence>
<organism evidence="2 3">
    <name type="scientific">Nocardia vinacea</name>
    <dbReference type="NCBI Taxonomy" id="96468"/>
    <lineage>
        <taxon>Bacteria</taxon>
        <taxon>Bacillati</taxon>
        <taxon>Actinomycetota</taxon>
        <taxon>Actinomycetes</taxon>
        <taxon>Mycobacteriales</taxon>
        <taxon>Nocardiaceae</taxon>
        <taxon>Nocardia</taxon>
    </lineage>
</organism>
<accession>A0ABZ1YXG6</accession>
<feature type="region of interest" description="Disordered" evidence="1">
    <location>
        <begin position="1"/>
        <end position="28"/>
    </location>
</feature>
<dbReference type="RefSeq" id="WP_329410163.1">
    <property type="nucleotide sequence ID" value="NZ_CP109441.1"/>
</dbReference>
<evidence type="ECO:0000256" key="1">
    <source>
        <dbReference type="SAM" id="MobiDB-lite"/>
    </source>
</evidence>